<dbReference type="AlphaFoldDB" id="A0A6J7IXV0"/>
<dbReference type="PANTHER" id="PTHR20961">
    <property type="entry name" value="GLYCOSYLTRANSFERASE"/>
    <property type="match status" value="1"/>
</dbReference>
<name>A0A6J7IXV0_9ZZZZ</name>
<accession>A0A6J7IXV0</accession>
<dbReference type="EMBL" id="CAFBMK010000197">
    <property type="protein sequence ID" value="CAB4935616.1"/>
    <property type="molecule type" value="Genomic_DNA"/>
</dbReference>
<keyword evidence="3" id="KW-0325">Glycoprotein</keyword>
<organism evidence="5">
    <name type="scientific">freshwater metagenome</name>
    <dbReference type="NCBI Taxonomy" id="449393"/>
    <lineage>
        <taxon>unclassified sequences</taxon>
        <taxon>metagenomes</taxon>
        <taxon>ecological metagenomes</taxon>
    </lineage>
</organism>
<evidence type="ECO:0000256" key="2">
    <source>
        <dbReference type="ARBA" id="ARBA00022679"/>
    </source>
</evidence>
<sequence length="398" mass="44294">MAGAVPLAVQGILDLATVLPVEEVVDLGPADGIAVSEDVRSTRKERIRRFPIVADRAYEATLRAHLERYERYHVGRIGLMSIPECRAAGAHLVVVKDGAYVRESSRGGQSFRDRSLFPRDEQDSILFEESRPSTRIDGSALVVGAKAADGYFHWMTEIVPRLVAGRRDDRARAMPVVMRPTGHEYQRETLRWLGVEPTVVETPIVEIERAIVPTFPIHLKRGGRYSGELVELVREFAGTVAPRHEGETPRRLYVSRRDARHRHVANEDEVEAALTREGFACVTLTGTPVPEQIRMFEQAEVVVAQHGAGLTNLLFARPGTRVVELYPRGFIAPSPFWMLASLAGLDYSMMVCDVVPDSVIPGRGHNNADIVVDVRALLRSVPGPRRRGWRIGRRPARG</sequence>
<gene>
    <name evidence="5" type="ORF">UFOPK3564_02628</name>
</gene>
<dbReference type="Pfam" id="PF04577">
    <property type="entry name" value="Glyco_transf_61"/>
    <property type="match status" value="1"/>
</dbReference>
<evidence type="ECO:0000256" key="3">
    <source>
        <dbReference type="ARBA" id="ARBA00023180"/>
    </source>
</evidence>
<dbReference type="GO" id="GO:0016757">
    <property type="term" value="F:glycosyltransferase activity"/>
    <property type="evidence" value="ECO:0007669"/>
    <property type="project" value="UniProtKB-KW"/>
</dbReference>
<evidence type="ECO:0000256" key="1">
    <source>
        <dbReference type="ARBA" id="ARBA00022676"/>
    </source>
</evidence>
<keyword evidence="1" id="KW-0328">Glycosyltransferase</keyword>
<evidence type="ECO:0000313" key="5">
    <source>
        <dbReference type="EMBL" id="CAB4935616.1"/>
    </source>
</evidence>
<keyword evidence="2" id="KW-0808">Transferase</keyword>
<dbReference type="InterPro" id="IPR049625">
    <property type="entry name" value="Glyco_transf_61_cat"/>
</dbReference>
<dbReference type="InterPro" id="IPR007657">
    <property type="entry name" value="Glycosyltransferase_61"/>
</dbReference>
<feature type="domain" description="Glycosyltransferase 61 catalytic" evidence="4">
    <location>
        <begin position="151"/>
        <end position="323"/>
    </location>
</feature>
<proteinExistence type="predicted"/>
<protein>
    <submittedName>
        <fullName evidence="5">Unannotated protein</fullName>
    </submittedName>
</protein>
<reference evidence="5" key="1">
    <citation type="submission" date="2020-05" db="EMBL/GenBank/DDBJ databases">
        <authorList>
            <person name="Chiriac C."/>
            <person name="Salcher M."/>
            <person name="Ghai R."/>
            <person name="Kavagutti S V."/>
        </authorList>
    </citation>
    <scope>NUCLEOTIDE SEQUENCE</scope>
</reference>
<evidence type="ECO:0000259" key="4">
    <source>
        <dbReference type="Pfam" id="PF04577"/>
    </source>
</evidence>